<sequence>MASLNKTSLTSAGRSLLQGANSVAQARRTRRIVIGLLLAVIVIGLLGFFAAPPLIRHIAEQQLSAQLDRPASIERIALNPYTLSFEADRVHIGEAPANLSAGTKSGDFVDIERLIVRPSWSSLFRLAPIINELKIDSPRFHIVRFDAQRFNFSDLIEKFSKPSAHPSSKPARFSVSNIRVENGRIDFDDRLLKTHHVIDRWSIGIPFIANLASTTELFVTPSLQARIDGSPLSITGRTKPFAESRESEIALQLDGLDLPQMLSYAPASLPVALKSGRLSTNLDVSFALNADAPVVRIKGTVDLADLAVTDKQDAPLFAAKSLHVNAGNLEPLRNVYRLDEVRLTQPDVKLSRDKSGAFNFQKLSASTPASQPAAPAAPAPASDTKPADTAAQPLDLAIKHLAIDQGHIVFDDRLMAQPATLGLTNLGVTLDDFSTLGKPLARYTLKTAFDHGGGLDASGSFTLPGKNADAKLVLSDLPLAPLQPYVANAVAARITDGSLGANLPLQVDWSKPEPSIQVGAGDVTLKSLKLVPQSNNTAPIALGSAEAKIRKIDVAARTAALDSVVLNGLSIDAKRLKDGSIDLAALAGPHETAPQASATRKVEKANEAGPAWRYQIAQVSLNDSSADFTDESTPRPVKLHIAPLQLGVKQVSDDLTKPLAIDGKLTMNGKGALAVAGTLTAKPLSLALHVDASELDASAFEPYFGSNLNATVSSALLSANGDASFSGEGRALKAGYKGDVSLSNVRLIDRANSDQLAGWKLLGLTKLNARYDERGADVEAARVTFANFYGRVLLDAQGKLNLTDIVAKDKGAATTQAVAATPASAPAAAASAPVATPVAPKTASSSANLRFGQLVLQNGRVTYTDNFIKPNFTANLVSITGTIGAFGTHSTTPAPVDVAAKLSANGPVSIKGVVNPLIAKPSLDLTASAHDVELPNISPYSTKYAGYPITKGKLNVELHYMLADEKLSANNHLFIDQLTFGDHVDNATATKLPVRLAVSLLKNSKGEIDVNIPISGSLSNPEFSIGALVWTAILHLVERAVTAPFSLIANAFGGKNPEELGYVEFDPGSATLSDAAKEKLDTIAKALADKPSITLEISARVDPALDEPGLRTAYVDRQVRLSKMQDASEDNPNINPSSIPISADEYSKFLTKAYKNADFKKPRNLIGMTKSVPDADMKAALAEHAPVDEGALGALAQRRASVVKQYFEGKIDSKRIFIVAPHLNAEGIKDKGAPTRVDFGLK</sequence>
<dbReference type="RefSeq" id="WP_089164266.1">
    <property type="nucleotide sequence ID" value="NZ_MTHB01000230.1"/>
</dbReference>
<feature type="region of interest" description="Disordered" evidence="1">
    <location>
        <begin position="365"/>
        <end position="388"/>
    </location>
</feature>
<dbReference type="eggNOG" id="COG2982">
    <property type="taxonomic scope" value="Bacteria"/>
</dbReference>
<dbReference type="AlphaFoldDB" id="A0A226WSG7"/>
<dbReference type="InterPro" id="IPR052894">
    <property type="entry name" value="AsmA-related"/>
</dbReference>
<comment type="caution">
    <text evidence="3">The sequence shown here is derived from an EMBL/GenBank/DDBJ whole genome shotgun (WGS) entry which is preliminary data.</text>
</comment>
<keyword evidence="2" id="KW-0472">Membrane</keyword>
<reference evidence="4" key="1">
    <citation type="submission" date="2017-01" db="EMBL/GenBank/DDBJ databases">
        <title>Genome Analysis of Deinococcus marmoris KOPRI26562.</title>
        <authorList>
            <person name="Kim J.H."/>
            <person name="Oh H.-M."/>
        </authorList>
    </citation>
    <scope>NUCLEOTIDE SEQUENCE [LARGE SCALE GENOMIC DNA]</scope>
    <source>
        <strain evidence="4">PAMC 26633</strain>
    </source>
</reference>
<dbReference type="PANTHER" id="PTHR30441:SF8">
    <property type="entry name" value="DUF748 DOMAIN-CONTAINING PROTEIN"/>
    <property type="match status" value="1"/>
</dbReference>
<evidence type="ECO:0000313" key="3">
    <source>
        <dbReference type="EMBL" id="OXC74121.1"/>
    </source>
</evidence>
<evidence type="ECO:0000256" key="2">
    <source>
        <dbReference type="SAM" id="Phobius"/>
    </source>
</evidence>
<dbReference type="Pfam" id="PF05359">
    <property type="entry name" value="DUF748"/>
    <property type="match status" value="2"/>
</dbReference>
<evidence type="ECO:0000313" key="4">
    <source>
        <dbReference type="Proteomes" id="UP000214720"/>
    </source>
</evidence>
<feature type="transmembrane region" description="Helical" evidence="2">
    <location>
        <begin position="32"/>
        <end position="55"/>
    </location>
</feature>
<dbReference type="Gene3D" id="3.30.1330.60">
    <property type="entry name" value="OmpA-like domain"/>
    <property type="match status" value="1"/>
</dbReference>
<dbReference type="PANTHER" id="PTHR30441">
    <property type="entry name" value="DUF748 DOMAIN-CONTAINING PROTEIN"/>
    <property type="match status" value="1"/>
</dbReference>
<dbReference type="InterPro" id="IPR036737">
    <property type="entry name" value="OmpA-like_sf"/>
</dbReference>
<dbReference type="GO" id="GO:0090313">
    <property type="term" value="P:regulation of protein targeting to membrane"/>
    <property type="evidence" value="ECO:0007669"/>
    <property type="project" value="TreeGrafter"/>
</dbReference>
<accession>A0A226WSG7</accession>
<dbReference type="EMBL" id="MTHB01000230">
    <property type="protein sequence ID" value="OXC74121.1"/>
    <property type="molecule type" value="Genomic_DNA"/>
</dbReference>
<proteinExistence type="predicted"/>
<dbReference type="OrthoDB" id="9757969at2"/>
<keyword evidence="2" id="KW-0812">Transmembrane</keyword>
<organism evidence="3 4">
    <name type="scientific">Caballeronia sordidicola</name>
    <name type="common">Burkholderia sordidicola</name>
    <dbReference type="NCBI Taxonomy" id="196367"/>
    <lineage>
        <taxon>Bacteria</taxon>
        <taxon>Pseudomonadati</taxon>
        <taxon>Pseudomonadota</taxon>
        <taxon>Betaproteobacteria</taxon>
        <taxon>Burkholderiales</taxon>
        <taxon>Burkholderiaceae</taxon>
        <taxon>Caballeronia</taxon>
    </lineage>
</organism>
<evidence type="ECO:0000256" key="1">
    <source>
        <dbReference type="SAM" id="MobiDB-lite"/>
    </source>
</evidence>
<name>A0A226WSG7_CABSO</name>
<dbReference type="Proteomes" id="UP000214720">
    <property type="component" value="Unassembled WGS sequence"/>
</dbReference>
<gene>
    <name evidence="3" type="ORF">BSU04_33430</name>
</gene>
<dbReference type="InterPro" id="IPR008023">
    <property type="entry name" value="DUF748"/>
</dbReference>
<protein>
    <submittedName>
        <fullName evidence="3">Exported protein</fullName>
    </submittedName>
</protein>
<keyword evidence="2" id="KW-1133">Transmembrane helix</keyword>
<dbReference type="GO" id="GO:0005886">
    <property type="term" value="C:plasma membrane"/>
    <property type="evidence" value="ECO:0007669"/>
    <property type="project" value="TreeGrafter"/>
</dbReference>